<evidence type="ECO:0008006" key="4">
    <source>
        <dbReference type="Google" id="ProtNLM"/>
    </source>
</evidence>
<evidence type="ECO:0000313" key="3">
    <source>
        <dbReference type="Proteomes" id="UP000650224"/>
    </source>
</evidence>
<keyword evidence="3" id="KW-1185">Reference proteome</keyword>
<dbReference type="AlphaFoldDB" id="A0A8I0HJZ9"/>
<keyword evidence="1" id="KW-0732">Signal</keyword>
<proteinExistence type="predicted"/>
<gene>
    <name evidence="2" type="ORF">H9627_09345</name>
</gene>
<accession>A0A8I0HJZ9</accession>
<protein>
    <recommendedName>
        <fullName evidence="4">Secreted protein</fullName>
    </recommendedName>
</protein>
<evidence type="ECO:0000256" key="1">
    <source>
        <dbReference type="SAM" id="SignalP"/>
    </source>
</evidence>
<organism evidence="2 3">
    <name type="scientific">Corynebacterium gallinarum</name>
    <dbReference type="NCBI Taxonomy" id="2762214"/>
    <lineage>
        <taxon>Bacteria</taxon>
        <taxon>Bacillati</taxon>
        <taxon>Actinomycetota</taxon>
        <taxon>Actinomycetes</taxon>
        <taxon>Mycobacteriales</taxon>
        <taxon>Corynebacteriaceae</taxon>
        <taxon>Corynebacterium</taxon>
    </lineage>
</organism>
<comment type="caution">
    <text evidence="2">The sequence shown here is derived from an EMBL/GenBank/DDBJ whole genome shotgun (WGS) entry which is preliminary data.</text>
</comment>
<dbReference type="EMBL" id="JACSPR010000006">
    <property type="protein sequence ID" value="MBD8030520.1"/>
    <property type="molecule type" value="Genomic_DNA"/>
</dbReference>
<evidence type="ECO:0000313" key="2">
    <source>
        <dbReference type="EMBL" id="MBD8030520.1"/>
    </source>
</evidence>
<reference evidence="2 3" key="1">
    <citation type="submission" date="2020-08" db="EMBL/GenBank/DDBJ databases">
        <title>A Genomic Blueprint of the Chicken Gut Microbiome.</title>
        <authorList>
            <person name="Gilroy R."/>
            <person name="Ravi A."/>
            <person name="Getino M."/>
            <person name="Pursley I."/>
            <person name="Horton D.L."/>
            <person name="Alikhan N.-F."/>
            <person name="Baker D."/>
            <person name="Gharbi K."/>
            <person name="Hall N."/>
            <person name="Watson M."/>
            <person name="Adriaenssens E.M."/>
            <person name="Foster-Nyarko E."/>
            <person name="Jarju S."/>
            <person name="Secka A."/>
            <person name="Antonio M."/>
            <person name="Oren A."/>
            <person name="Chaudhuri R."/>
            <person name="La Ragione R.M."/>
            <person name="Hildebrand F."/>
            <person name="Pallen M.J."/>
        </authorList>
    </citation>
    <scope>NUCLEOTIDE SEQUENCE [LARGE SCALE GENOMIC DNA]</scope>
    <source>
        <strain evidence="2 3">Sa1YVA5</strain>
    </source>
</reference>
<feature type="signal peptide" evidence="1">
    <location>
        <begin position="1"/>
        <end position="24"/>
    </location>
</feature>
<sequence>MRILTKALLSTVVAGTVLMFPAQANQPAPMTSTGSSYAQELKFLQDITGFRESILGTYEVVDCTTYPLPQQIACHAFDAVGPVISYVFFGTSS</sequence>
<dbReference type="Proteomes" id="UP000650224">
    <property type="component" value="Unassembled WGS sequence"/>
</dbReference>
<dbReference type="RefSeq" id="WP_191733776.1">
    <property type="nucleotide sequence ID" value="NZ_JACSPR010000006.1"/>
</dbReference>
<feature type="chain" id="PRO_5034998633" description="Secreted protein" evidence="1">
    <location>
        <begin position="25"/>
        <end position="93"/>
    </location>
</feature>
<name>A0A8I0HJZ9_9CORY</name>